<evidence type="ECO:0000256" key="1">
    <source>
        <dbReference type="ARBA" id="ARBA00004613"/>
    </source>
</evidence>
<evidence type="ECO:0000313" key="10">
    <source>
        <dbReference type="EnsemblMetazoa" id="AAEL003420-PC"/>
    </source>
</evidence>
<evidence type="ECO:0000256" key="6">
    <source>
        <dbReference type="SAM" id="MobiDB-lite"/>
    </source>
</evidence>
<comment type="subcellular location">
    <subcellularLocation>
        <location evidence="1">Secreted</location>
    </subcellularLocation>
</comment>
<reference evidence="10 11" key="1">
    <citation type="submission" date="2017-06" db="EMBL/GenBank/DDBJ databases">
        <title>Aedes aegypti genome working group (AGWG) sequencing and assembly.</title>
        <authorList>
            <consortium name="Aedes aegypti Genome Working Group (AGWG)"/>
            <person name="Matthews B.J."/>
        </authorList>
    </citation>
    <scope>NUCLEOTIDE SEQUENCE [LARGE SCALE GENOMIC DNA]</scope>
    <source>
        <strain evidence="10 11">LVP_AGWG</strain>
    </source>
</reference>
<dbReference type="Pfam" id="PF19433">
    <property type="entry name" value="NDNF_C"/>
    <property type="match status" value="1"/>
</dbReference>
<evidence type="ECO:0000256" key="3">
    <source>
        <dbReference type="ARBA" id="ARBA00022729"/>
    </source>
</evidence>
<keyword evidence="11" id="KW-1185">Reference proteome</keyword>
<dbReference type="Proteomes" id="UP000008820">
    <property type="component" value="Chromosome 3"/>
</dbReference>
<dbReference type="EnsemblMetazoa" id="AAEL003420-RB">
    <property type="protein sequence ID" value="AAEL003420-PB"/>
    <property type="gene ID" value="AAEL003420"/>
</dbReference>
<dbReference type="PANTHER" id="PTHR14619:SF3">
    <property type="entry name" value="PROTEIN NDNF"/>
    <property type="match status" value="1"/>
</dbReference>
<evidence type="ECO:0008006" key="12">
    <source>
        <dbReference type="Google" id="ProtNLM"/>
    </source>
</evidence>
<gene>
    <name evidence="10" type="primary">5578086</name>
</gene>
<feature type="compositionally biased region" description="Polar residues" evidence="6">
    <location>
        <begin position="594"/>
        <end position="607"/>
    </location>
</feature>
<evidence type="ECO:0000259" key="9">
    <source>
        <dbReference type="Pfam" id="PF19433"/>
    </source>
</evidence>
<dbReference type="InterPro" id="IPR055271">
    <property type="entry name" value="NDNF_Fn(III)_1"/>
</dbReference>
<evidence type="ECO:0000313" key="11">
    <source>
        <dbReference type="Proteomes" id="UP000008820"/>
    </source>
</evidence>
<keyword evidence="4" id="KW-0677">Repeat</keyword>
<dbReference type="AlphaFoldDB" id="A0A1S4F4L9"/>
<feature type="region of interest" description="Disordered" evidence="6">
    <location>
        <begin position="588"/>
        <end position="634"/>
    </location>
</feature>
<accession>A0A1S4F4L9</accession>
<proteinExistence type="predicted"/>
<dbReference type="EnsemblMetazoa" id="AAEL003420-RD">
    <property type="protein sequence ID" value="AAEL003420-PD"/>
    <property type="gene ID" value="AAEL003420"/>
</dbReference>
<dbReference type="Pfam" id="PF10179">
    <property type="entry name" value="NDNF"/>
    <property type="match status" value="1"/>
</dbReference>
<feature type="compositionally biased region" description="Basic and acidic residues" evidence="6">
    <location>
        <begin position="622"/>
        <end position="634"/>
    </location>
</feature>
<feature type="chain" id="PRO_5044565968" description="Protein NDNF" evidence="7">
    <location>
        <begin position="23"/>
        <end position="634"/>
    </location>
</feature>
<dbReference type="PANTHER" id="PTHR14619">
    <property type="entry name" value="NEURON-DERIVED NEUROTROPHIC FACTOR"/>
    <property type="match status" value="1"/>
</dbReference>
<dbReference type="EnsemblMetazoa" id="AAEL003420-RC">
    <property type="protein sequence ID" value="AAEL003420-PC"/>
    <property type="gene ID" value="AAEL003420"/>
</dbReference>
<sequence>MMGSRAGVHVAHALLLLLLVGSQTSLLAISAKTFNKEKWSLPGEGRDVLCSRTRNFAGSPEQRAAIVEWTNAVPATELTEDSPVLMQANESRMRYVIHLAETNPLAIVIIPSCTPSHGGEIRWTVVQNETDILASNNALNKSYYIVPCASRGTYHIWVEITDIYCEAEISYNTRSLVDLWPLLNRTSVSAIKVHQHPRRHQLLVKWEKSKFDIHAMHYCLAISRDHPQRTLCQALGNSQYGSRCGVSMTETLQRISIEEEKKVPMDALTTIACTGIRTKQLLKGMKANTTYFLDVFAVHTQKNNLSYLLGTATVHVNRTRPTQLFEGKLFVGKLSTLGGLSLFSFKVPKRSPSNTTLKLLITPCSGTVNLEILRKKRLIMKPILDIYYPRVITVGSVVPGERYLIQVSEADEHYRTNRIQIAVTTKDEFANLPQLPVNTTVAELTQLRTCHATTIAWYSSPDKRKIRYCTYIFKQHTKHQYYSNIKMPSYCELESRDIYQHPQLQQMHCIFSDQINHTDLMPKSMSISNLAPAHYYLIFVTASLGNGRSLPYRSARIKTHPYCREGDSSVATPTINQQQTRFRNVSVFKKQHHQQPYQPRGNSSINMLKSGGLPKQHQQLMIERRNNRLKRDNK</sequence>
<dbReference type="EnsemblMetazoa" id="AAEL003420-RA">
    <property type="protein sequence ID" value="AAEL003420-PA"/>
    <property type="gene ID" value="AAEL003420"/>
</dbReference>
<evidence type="ECO:0000256" key="5">
    <source>
        <dbReference type="ARBA" id="ARBA00023180"/>
    </source>
</evidence>
<organism evidence="10 11">
    <name type="scientific">Aedes aegypti</name>
    <name type="common">Yellowfever mosquito</name>
    <name type="synonym">Culex aegypti</name>
    <dbReference type="NCBI Taxonomy" id="7159"/>
    <lineage>
        <taxon>Eukaryota</taxon>
        <taxon>Metazoa</taxon>
        <taxon>Ecdysozoa</taxon>
        <taxon>Arthropoda</taxon>
        <taxon>Hexapoda</taxon>
        <taxon>Insecta</taxon>
        <taxon>Pterygota</taxon>
        <taxon>Neoptera</taxon>
        <taxon>Endopterygota</taxon>
        <taxon>Diptera</taxon>
        <taxon>Nematocera</taxon>
        <taxon>Culicoidea</taxon>
        <taxon>Culicidae</taxon>
        <taxon>Culicinae</taxon>
        <taxon>Aedini</taxon>
        <taxon>Aedes</taxon>
        <taxon>Stegomyia</taxon>
    </lineage>
</organism>
<dbReference type="InterPro" id="IPR045805">
    <property type="entry name" value="NDNF_C"/>
</dbReference>
<feature type="domain" description="Neuron-derived neurotrophic factor first Fn(III)" evidence="8">
    <location>
        <begin position="203"/>
        <end position="315"/>
    </location>
</feature>
<evidence type="ECO:0000256" key="4">
    <source>
        <dbReference type="ARBA" id="ARBA00022737"/>
    </source>
</evidence>
<keyword evidence="5" id="KW-0325">Glycoprotein</keyword>
<keyword evidence="3 7" id="KW-0732">Signal</keyword>
<name>A0A1S4F4L9_AEDAE</name>
<protein>
    <recommendedName>
        <fullName evidence="12">Protein NDNF</fullName>
    </recommendedName>
</protein>
<feature type="domain" description="Protein NDNF C-terminal" evidence="9">
    <location>
        <begin position="399"/>
        <end position="563"/>
    </location>
</feature>
<dbReference type="InterPro" id="IPR019326">
    <property type="entry name" value="NDNF"/>
</dbReference>
<dbReference type="GO" id="GO:0005576">
    <property type="term" value="C:extracellular region"/>
    <property type="evidence" value="ECO:0007669"/>
    <property type="project" value="UniProtKB-SubCell"/>
</dbReference>
<evidence type="ECO:0000256" key="2">
    <source>
        <dbReference type="ARBA" id="ARBA00022525"/>
    </source>
</evidence>
<keyword evidence="2" id="KW-0964">Secreted</keyword>
<dbReference type="VEuPathDB" id="VectorBase:AAEL003420"/>
<reference evidence="10" key="2">
    <citation type="submission" date="2025-05" db="UniProtKB">
        <authorList>
            <consortium name="EnsemblMetazoa"/>
        </authorList>
    </citation>
    <scope>IDENTIFICATION</scope>
    <source>
        <strain evidence="10">LVP_AGWG</strain>
    </source>
</reference>
<dbReference type="OrthoDB" id="9872501at2759"/>
<evidence type="ECO:0000259" key="8">
    <source>
        <dbReference type="Pfam" id="PF10179"/>
    </source>
</evidence>
<evidence type="ECO:0000256" key="7">
    <source>
        <dbReference type="SAM" id="SignalP"/>
    </source>
</evidence>
<feature type="signal peptide" evidence="7">
    <location>
        <begin position="1"/>
        <end position="22"/>
    </location>
</feature>